<dbReference type="InterPro" id="IPR008952">
    <property type="entry name" value="Tetraspanin_EC2_sf"/>
</dbReference>
<feature type="transmembrane region" description="Helical" evidence="6">
    <location>
        <begin position="57"/>
        <end position="78"/>
    </location>
</feature>
<name>A0A1W4XBR0_AGRPL</name>
<keyword evidence="4 6" id="KW-0472">Membrane</keyword>
<feature type="region of interest" description="Disordered" evidence="5">
    <location>
        <begin position="239"/>
        <end position="359"/>
    </location>
</feature>
<dbReference type="AlphaFoldDB" id="A0A1W4XBR0"/>
<dbReference type="GO" id="GO:0016020">
    <property type="term" value="C:membrane"/>
    <property type="evidence" value="ECO:0007669"/>
    <property type="project" value="UniProtKB-SubCell"/>
</dbReference>
<keyword evidence="2 6" id="KW-0812">Transmembrane</keyword>
<evidence type="ECO:0000313" key="8">
    <source>
        <dbReference type="RefSeq" id="XP_018329775.1"/>
    </source>
</evidence>
<feature type="transmembrane region" description="Helical" evidence="6">
    <location>
        <begin position="205"/>
        <end position="226"/>
    </location>
</feature>
<evidence type="ECO:0000256" key="4">
    <source>
        <dbReference type="ARBA" id="ARBA00023136"/>
    </source>
</evidence>
<keyword evidence="7" id="KW-1185">Reference proteome</keyword>
<accession>A0A1W4XBR0</accession>
<dbReference type="STRING" id="224129.A0A1W4XBR0"/>
<evidence type="ECO:0000256" key="3">
    <source>
        <dbReference type="ARBA" id="ARBA00022989"/>
    </source>
</evidence>
<dbReference type="InParanoid" id="A0A1W4XBR0"/>
<evidence type="ECO:0000256" key="1">
    <source>
        <dbReference type="ARBA" id="ARBA00004141"/>
    </source>
</evidence>
<protein>
    <submittedName>
        <fullName evidence="8">Tetraspanin-9-like</fullName>
    </submittedName>
</protein>
<proteinExistence type="predicted"/>
<dbReference type="InterPro" id="IPR018499">
    <property type="entry name" value="Tetraspanin/Peripherin"/>
</dbReference>
<dbReference type="CDD" id="cd03127">
    <property type="entry name" value="tetraspanin_LEL"/>
    <property type="match status" value="1"/>
</dbReference>
<organism evidence="7 8">
    <name type="scientific">Agrilus planipennis</name>
    <name type="common">Emerald ash borer</name>
    <name type="synonym">Agrilus marcopoli</name>
    <dbReference type="NCBI Taxonomy" id="224129"/>
    <lineage>
        <taxon>Eukaryota</taxon>
        <taxon>Metazoa</taxon>
        <taxon>Ecdysozoa</taxon>
        <taxon>Arthropoda</taxon>
        <taxon>Hexapoda</taxon>
        <taxon>Insecta</taxon>
        <taxon>Pterygota</taxon>
        <taxon>Neoptera</taxon>
        <taxon>Endopterygota</taxon>
        <taxon>Coleoptera</taxon>
        <taxon>Polyphaga</taxon>
        <taxon>Elateriformia</taxon>
        <taxon>Buprestoidea</taxon>
        <taxon>Buprestidae</taxon>
        <taxon>Agrilinae</taxon>
        <taxon>Agrilus</taxon>
    </lineage>
</organism>
<gene>
    <name evidence="8" type="primary">LOC108740081</name>
</gene>
<reference evidence="8" key="1">
    <citation type="submission" date="2025-08" db="UniProtKB">
        <authorList>
            <consortium name="RefSeq"/>
        </authorList>
    </citation>
    <scope>IDENTIFICATION</scope>
    <source>
        <tissue evidence="8">Entire body</tissue>
    </source>
</reference>
<feature type="transmembrane region" description="Helical" evidence="6">
    <location>
        <begin position="12"/>
        <end position="33"/>
    </location>
</feature>
<evidence type="ECO:0000256" key="2">
    <source>
        <dbReference type="ARBA" id="ARBA00022692"/>
    </source>
</evidence>
<dbReference type="Gene3D" id="1.10.1450.10">
    <property type="entry name" value="Tetraspanin"/>
    <property type="match status" value="1"/>
</dbReference>
<evidence type="ECO:0000256" key="5">
    <source>
        <dbReference type="SAM" id="MobiDB-lite"/>
    </source>
</evidence>
<comment type="subcellular location">
    <subcellularLocation>
        <location evidence="1">Membrane</location>
        <topology evidence="1">Multi-pass membrane protein</topology>
    </subcellularLocation>
</comment>
<dbReference type="KEGG" id="apln:108740081"/>
<dbReference type="SUPFAM" id="SSF48652">
    <property type="entry name" value="Tetraspanin"/>
    <property type="match status" value="1"/>
</dbReference>
<evidence type="ECO:0000313" key="7">
    <source>
        <dbReference type="Proteomes" id="UP000192223"/>
    </source>
</evidence>
<evidence type="ECO:0000256" key="6">
    <source>
        <dbReference type="SAM" id="Phobius"/>
    </source>
</evidence>
<dbReference type="Pfam" id="PF00335">
    <property type="entry name" value="Tetraspanin"/>
    <property type="match status" value="1"/>
</dbReference>
<sequence>MCKCSKKFVRFLLYFSTIIVLFCGIGLLLTHAYKMAALASFNEITQGLNSSIELDPVISIICALILIIVSCVTIFGIMNNIKEIIIFYRAILFFFVIIHLVVSAMLFDQFARVARNREDYKDEMTQHMWQSVFAYLFADYRDLLDSVHIKYKCCGVRGAADWHRIWNNSSAPESCCYPIRTCSLSDAYKVGCVDIIFDKLLHLSWVFTFLHVLILFSEFLAFCLTFSMVRDIKKTEAEGRDYERGPASVSDRGAASVPARGAAPVPDRGAASAPDRGAERGQEGSSRPTRGRTAERGKALLGSVFKQEPESGPEQGTALLGSVFKQGADRRRAQGTAPRQGTEGETDASPKVKHGLRFR</sequence>
<dbReference type="RefSeq" id="XP_018329775.1">
    <property type="nucleotide sequence ID" value="XM_018474273.1"/>
</dbReference>
<dbReference type="OrthoDB" id="10051815at2759"/>
<feature type="transmembrane region" description="Helical" evidence="6">
    <location>
        <begin position="85"/>
        <end position="107"/>
    </location>
</feature>
<dbReference type="GeneID" id="108740081"/>
<keyword evidence="3 6" id="KW-1133">Transmembrane helix</keyword>
<dbReference type="Proteomes" id="UP000192223">
    <property type="component" value="Unplaced"/>
</dbReference>